<evidence type="ECO:0000313" key="3">
    <source>
        <dbReference type="Proteomes" id="UP000009026"/>
    </source>
</evidence>
<dbReference type="KEGG" id="mym:A176_002682"/>
<dbReference type="Proteomes" id="UP000009026">
    <property type="component" value="Chromosome"/>
</dbReference>
<feature type="compositionally biased region" description="Gly residues" evidence="1">
    <location>
        <begin position="36"/>
        <end position="45"/>
    </location>
</feature>
<sequence length="45" mass="4823">MREPHLQPLRLAGGLSHLGEREPVGSRHGSRAFYGLDGGRSSGSH</sequence>
<organism evidence="2 3">
    <name type="scientific">Pseudomyxococcus hansupus</name>
    <dbReference type="NCBI Taxonomy" id="1297742"/>
    <lineage>
        <taxon>Bacteria</taxon>
        <taxon>Pseudomonadati</taxon>
        <taxon>Myxococcota</taxon>
        <taxon>Myxococcia</taxon>
        <taxon>Myxococcales</taxon>
        <taxon>Cystobacterineae</taxon>
        <taxon>Myxococcaceae</taxon>
        <taxon>Pseudomyxococcus</taxon>
    </lineage>
</organism>
<protein>
    <submittedName>
        <fullName evidence="2">Uncharacterized protein</fullName>
    </submittedName>
</protein>
<keyword evidence="3" id="KW-1185">Reference proteome</keyword>
<accession>A0A0H4WWP4</accession>
<proteinExistence type="predicted"/>
<dbReference type="AlphaFoldDB" id="A0A0H4WWP4"/>
<dbReference type="EMBL" id="CP012109">
    <property type="protein sequence ID" value="AKQ65770.1"/>
    <property type="molecule type" value="Genomic_DNA"/>
</dbReference>
<name>A0A0H4WWP4_9BACT</name>
<feature type="region of interest" description="Disordered" evidence="1">
    <location>
        <begin position="1"/>
        <end position="45"/>
    </location>
</feature>
<evidence type="ECO:0000313" key="2">
    <source>
        <dbReference type="EMBL" id="AKQ65770.1"/>
    </source>
</evidence>
<dbReference type="STRING" id="1297742.A176_002682"/>
<gene>
    <name evidence="2" type="ORF">A176_002682</name>
</gene>
<reference evidence="2 3" key="1">
    <citation type="journal article" date="2016" name="PLoS ONE">
        <title>Complete Genome Sequence and Comparative Genomics of a Novel Myxobacterium Myxococcus hansupus.</title>
        <authorList>
            <person name="Sharma G."/>
            <person name="Narwani T."/>
            <person name="Subramanian S."/>
        </authorList>
    </citation>
    <scope>NUCLEOTIDE SEQUENCE [LARGE SCALE GENOMIC DNA]</scope>
    <source>
        <strain evidence="3">mixupus</strain>
    </source>
</reference>
<evidence type="ECO:0000256" key="1">
    <source>
        <dbReference type="SAM" id="MobiDB-lite"/>
    </source>
</evidence>